<dbReference type="SMART" id="SM00073">
    <property type="entry name" value="HPT"/>
    <property type="match status" value="1"/>
</dbReference>
<dbReference type="InterPro" id="IPR037006">
    <property type="entry name" value="CheA-like_homodim_sf"/>
</dbReference>
<keyword evidence="5 12" id="KW-0597">Phosphoprotein</keyword>
<keyword evidence="6" id="KW-0808">Transferase</keyword>
<dbReference type="CDD" id="cd16916">
    <property type="entry name" value="HATPase_CheA-like"/>
    <property type="match status" value="1"/>
</dbReference>
<accession>A0A6M8SRP6</accession>
<dbReference type="FunFam" id="3.30.565.10:FF:000016">
    <property type="entry name" value="Chemotaxis protein CheA, putative"/>
    <property type="match status" value="1"/>
</dbReference>
<evidence type="ECO:0000256" key="12">
    <source>
        <dbReference type="PROSITE-ProRule" id="PRU00110"/>
    </source>
</evidence>
<dbReference type="SUPFAM" id="SSF47384">
    <property type="entry name" value="Homodimeric domain of signal transducing histidine kinase"/>
    <property type="match status" value="1"/>
</dbReference>
<dbReference type="Pfam" id="PF02518">
    <property type="entry name" value="HATPase_c"/>
    <property type="match status" value="1"/>
</dbReference>
<feature type="domain" description="CheW-like" evidence="14">
    <location>
        <begin position="560"/>
        <end position="693"/>
    </location>
</feature>
<evidence type="ECO:0000256" key="1">
    <source>
        <dbReference type="ARBA" id="ARBA00000085"/>
    </source>
</evidence>
<dbReference type="GO" id="GO:0005737">
    <property type="term" value="C:cytoplasm"/>
    <property type="evidence" value="ECO:0007669"/>
    <property type="project" value="InterPro"/>
</dbReference>
<evidence type="ECO:0000259" key="15">
    <source>
        <dbReference type="PROSITE" id="PS50894"/>
    </source>
</evidence>
<evidence type="ECO:0000256" key="11">
    <source>
        <dbReference type="ARBA" id="ARBA00035100"/>
    </source>
</evidence>
<keyword evidence="10" id="KW-0902">Two-component regulatory system</keyword>
<dbReference type="PROSITE" id="PS50894">
    <property type="entry name" value="HPT"/>
    <property type="match status" value="1"/>
</dbReference>
<evidence type="ECO:0000256" key="7">
    <source>
        <dbReference type="ARBA" id="ARBA00022741"/>
    </source>
</evidence>
<feature type="domain" description="HPt" evidence="15">
    <location>
        <begin position="1"/>
        <end position="102"/>
    </location>
</feature>
<evidence type="ECO:0000256" key="3">
    <source>
        <dbReference type="ARBA" id="ARBA00021495"/>
    </source>
</evidence>
<dbReference type="InterPro" id="IPR036641">
    <property type="entry name" value="HPT_dom_sf"/>
</dbReference>
<evidence type="ECO:0000256" key="4">
    <source>
        <dbReference type="ARBA" id="ARBA00022500"/>
    </source>
</evidence>
<dbReference type="InterPro" id="IPR036890">
    <property type="entry name" value="HATPase_C_sf"/>
</dbReference>
<dbReference type="SUPFAM" id="SSF47226">
    <property type="entry name" value="Histidine-containing phosphotransfer domain, HPT domain"/>
    <property type="match status" value="1"/>
</dbReference>
<feature type="domain" description="Histidine kinase" evidence="13">
    <location>
        <begin position="358"/>
        <end position="558"/>
    </location>
</feature>
<organism evidence="16 17">
    <name type="scientific">Deefgea piscis</name>
    <dbReference type="NCBI Taxonomy" id="2739061"/>
    <lineage>
        <taxon>Bacteria</taxon>
        <taxon>Pseudomonadati</taxon>
        <taxon>Pseudomonadota</taxon>
        <taxon>Betaproteobacteria</taxon>
        <taxon>Neisseriales</taxon>
        <taxon>Chitinibacteraceae</taxon>
        <taxon>Deefgea</taxon>
    </lineage>
</organism>
<dbReference type="CDD" id="cd00731">
    <property type="entry name" value="CheA_reg"/>
    <property type="match status" value="1"/>
</dbReference>
<evidence type="ECO:0000256" key="10">
    <source>
        <dbReference type="ARBA" id="ARBA00023012"/>
    </source>
</evidence>
<keyword evidence="4" id="KW-0145">Chemotaxis</keyword>
<dbReference type="InterPro" id="IPR008207">
    <property type="entry name" value="Sig_transdc_His_kin_Hpt_dom"/>
</dbReference>
<protein>
    <recommendedName>
        <fullName evidence="3">Chemotaxis protein CheA</fullName>
        <ecNumber evidence="2">2.7.13.3</ecNumber>
    </recommendedName>
</protein>
<evidence type="ECO:0000256" key="9">
    <source>
        <dbReference type="ARBA" id="ARBA00022840"/>
    </source>
</evidence>
<dbReference type="SMART" id="SM00387">
    <property type="entry name" value="HATPase_c"/>
    <property type="match status" value="1"/>
</dbReference>
<dbReference type="SUPFAM" id="SSF55874">
    <property type="entry name" value="ATPase domain of HSP90 chaperone/DNA topoisomerase II/histidine kinase"/>
    <property type="match status" value="1"/>
</dbReference>
<evidence type="ECO:0000313" key="17">
    <source>
        <dbReference type="Proteomes" id="UP000504844"/>
    </source>
</evidence>
<dbReference type="PROSITE" id="PS50851">
    <property type="entry name" value="CHEW"/>
    <property type="match status" value="1"/>
</dbReference>
<dbReference type="CDD" id="cd00088">
    <property type="entry name" value="HPT"/>
    <property type="match status" value="1"/>
</dbReference>
<dbReference type="InterPro" id="IPR004358">
    <property type="entry name" value="Sig_transdc_His_kin-like_C"/>
</dbReference>
<reference evidence="16 17" key="1">
    <citation type="submission" date="2020-05" db="EMBL/GenBank/DDBJ databases">
        <title>Complete genome sequence of Deefgea sp. D17.</title>
        <authorList>
            <person name="Bae J.-W."/>
            <person name="Han J.E."/>
        </authorList>
    </citation>
    <scope>NUCLEOTIDE SEQUENCE [LARGE SCALE GENOMIC DNA]</scope>
    <source>
        <strain evidence="16 17">D17</strain>
    </source>
</reference>
<dbReference type="InterPro" id="IPR051315">
    <property type="entry name" value="Bact_Chemotaxis_CheA"/>
</dbReference>
<evidence type="ECO:0000256" key="5">
    <source>
        <dbReference type="ARBA" id="ARBA00022553"/>
    </source>
</evidence>
<feature type="modified residue" description="Phosphohistidine" evidence="12">
    <location>
        <position position="45"/>
    </location>
</feature>
<evidence type="ECO:0000313" key="16">
    <source>
        <dbReference type="EMBL" id="QKJ65976.1"/>
    </source>
</evidence>
<dbReference type="EMBL" id="CP054143">
    <property type="protein sequence ID" value="QKJ65976.1"/>
    <property type="molecule type" value="Genomic_DNA"/>
</dbReference>
<dbReference type="EC" id="2.7.13.3" evidence="2"/>
<dbReference type="KEGG" id="dee:HQN60_04190"/>
<proteinExistence type="predicted"/>
<dbReference type="PANTHER" id="PTHR43395:SF10">
    <property type="entry name" value="CHEMOTAXIS PROTEIN CHEA"/>
    <property type="match status" value="1"/>
</dbReference>
<dbReference type="Pfam" id="PF01584">
    <property type="entry name" value="CheW"/>
    <property type="match status" value="1"/>
</dbReference>
<dbReference type="SMART" id="SM00260">
    <property type="entry name" value="CheW"/>
    <property type="match status" value="1"/>
</dbReference>
<dbReference type="SUPFAM" id="SSF50341">
    <property type="entry name" value="CheW-like"/>
    <property type="match status" value="1"/>
</dbReference>
<dbReference type="InterPro" id="IPR005467">
    <property type="entry name" value="His_kinase_dom"/>
</dbReference>
<dbReference type="PRINTS" id="PR00344">
    <property type="entry name" value="BCTRLSENSOR"/>
</dbReference>
<dbReference type="InterPro" id="IPR003594">
    <property type="entry name" value="HATPase_dom"/>
</dbReference>
<dbReference type="Pfam" id="PF01627">
    <property type="entry name" value="Hpt"/>
    <property type="match status" value="1"/>
</dbReference>
<dbReference type="RefSeq" id="WP_173532480.1">
    <property type="nucleotide sequence ID" value="NZ_CP054143.1"/>
</dbReference>
<dbReference type="InterPro" id="IPR004105">
    <property type="entry name" value="CheA-like_dim"/>
</dbReference>
<keyword evidence="17" id="KW-1185">Reference proteome</keyword>
<evidence type="ECO:0000256" key="6">
    <source>
        <dbReference type="ARBA" id="ARBA00022679"/>
    </source>
</evidence>
<comment type="catalytic activity">
    <reaction evidence="1">
        <text>ATP + protein L-histidine = ADP + protein N-phospho-L-histidine.</text>
        <dbReference type="EC" id="2.7.13.3"/>
    </reaction>
</comment>
<dbReference type="Gene3D" id="3.30.565.10">
    <property type="entry name" value="Histidine kinase-like ATPase, C-terminal domain"/>
    <property type="match status" value="1"/>
</dbReference>
<dbReference type="GO" id="GO:0006935">
    <property type="term" value="P:chemotaxis"/>
    <property type="evidence" value="ECO:0007669"/>
    <property type="project" value="UniProtKB-KW"/>
</dbReference>
<evidence type="ECO:0000259" key="14">
    <source>
        <dbReference type="PROSITE" id="PS50851"/>
    </source>
</evidence>
<keyword evidence="9" id="KW-0067">ATP-binding</keyword>
<dbReference type="InterPro" id="IPR036097">
    <property type="entry name" value="HisK_dim/P_sf"/>
</dbReference>
<gene>
    <name evidence="16" type="ORF">HQN60_04190</name>
</gene>
<dbReference type="PANTHER" id="PTHR43395">
    <property type="entry name" value="SENSOR HISTIDINE KINASE CHEA"/>
    <property type="match status" value="1"/>
</dbReference>
<dbReference type="Gene3D" id="2.30.30.40">
    <property type="entry name" value="SH3 Domains"/>
    <property type="match status" value="1"/>
</dbReference>
<dbReference type="GO" id="GO:0005524">
    <property type="term" value="F:ATP binding"/>
    <property type="evidence" value="ECO:0007669"/>
    <property type="project" value="UniProtKB-KW"/>
</dbReference>
<dbReference type="Gene3D" id="1.10.287.560">
    <property type="entry name" value="Histidine kinase CheA-like, homodimeric domain"/>
    <property type="match status" value="1"/>
</dbReference>
<evidence type="ECO:0000259" key="13">
    <source>
        <dbReference type="PROSITE" id="PS50109"/>
    </source>
</evidence>
<sequence length="717" mass="78734">MHDEGLQAFIDEANELLQQMEHILLDAENAQGNIELLNALFRTMHTIKGSAGLFALDDIVKFTHEVENVLDLLRNGSIQLDEALVSVMLRCRDYVQSMVDAMSNTAIIPSADDRAALLADLQQYQVEKPVVAPVSPVTVLETTPAQPVDAGSSWLIFLGFSPDLLQHGLDLASFFRFLARQGRIERVLPFTDTLFNTRDFDPEHNYLQFALRFEGNTTAAALHDVFEFVREDSLILIAPLAEAREFLQQQTGQIAPEVWEKINAAWVELGLAPLEVEQPAPVEAPIVSRPAAETTAQQAGAKKVKTEKTGETTFLRVEAEKLDSLINLVGELVISGAAGNLLASQNGAMALQEWSLSMSNLIEQIRAGVLSMRMAQIGEVFQRFPRVVRDVAKELGKDIHLEVTGAETELDKSMIEKLSDPLMHIVRNAMDHGIESKETRIKAGKPIHGTVYLNAYHESGSVMIEVSDDGAGLRRDKIFAKAVERGLVSAEAQLSEQEIFSLIFEPGFSTADQVTNLSGRGVGMDVVKKSIDALRGHVMVDSDVGVGTVLRIRLPLTLAIIDGFLVRSSNATYVVPLESVIECIELPDELKLDGSLDHLNLRGELLPLLRLSNFLELESDDQAIDRANVVVIRANERKVGLVVDALLGEFQTVIKPLGTLFQHLKAIGGSTILGNGQVALILDVSELVQHVTLRDAEIFSFNHELATRSVVHSHLAF</sequence>
<dbReference type="GO" id="GO:0000155">
    <property type="term" value="F:phosphorelay sensor kinase activity"/>
    <property type="evidence" value="ECO:0007669"/>
    <property type="project" value="InterPro"/>
</dbReference>
<dbReference type="SMART" id="SM01231">
    <property type="entry name" value="H-kinase_dim"/>
    <property type="match status" value="1"/>
</dbReference>
<dbReference type="Proteomes" id="UP000504844">
    <property type="component" value="Chromosome"/>
</dbReference>
<keyword evidence="8" id="KW-0418">Kinase</keyword>
<dbReference type="InterPro" id="IPR036061">
    <property type="entry name" value="CheW-like_dom_sf"/>
</dbReference>
<dbReference type="Gene3D" id="1.20.120.160">
    <property type="entry name" value="HPT domain"/>
    <property type="match status" value="1"/>
</dbReference>
<evidence type="ECO:0000256" key="2">
    <source>
        <dbReference type="ARBA" id="ARBA00012438"/>
    </source>
</evidence>
<comment type="function">
    <text evidence="11">Involved in the transmission of sensory signals from the chemoreceptors to the flagellar motors. CheA is autophosphorylated; it can transfer its phosphate group to either CheB or CheY.</text>
</comment>
<dbReference type="PROSITE" id="PS50109">
    <property type="entry name" value="HIS_KIN"/>
    <property type="match status" value="1"/>
</dbReference>
<dbReference type="AlphaFoldDB" id="A0A6M8SRP6"/>
<dbReference type="Pfam" id="PF02895">
    <property type="entry name" value="H-kinase_dim"/>
    <property type="match status" value="1"/>
</dbReference>
<keyword evidence="7" id="KW-0547">Nucleotide-binding</keyword>
<name>A0A6M8SRP6_9NEIS</name>
<dbReference type="InterPro" id="IPR002545">
    <property type="entry name" value="CheW-lke_dom"/>
</dbReference>
<evidence type="ECO:0000256" key="8">
    <source>
        <dbReference type="ARBA" id="ARBA00022777"/>
    </source>
</evidence>